<reference evidence="2 3" key="1">
    <citation type="submission" date="2019-03" db="EMBL/GenBank/DDBJ databases">
        <title>Single cell metagenomics reveals metabolic interactions within the superorganism composed of flagellate Streblomastix strix and complex community of Bacteroidetes bacteria on its surface.</title>
        <authorList>
            <person name="Treitli S.C."/>
            <person name="Kolisko M."/>
            <person name="Husnik F."/>
            <person name="Keeling P."/>
            <person name="Hampl V."/>
        </authorList>
    </citation>
    <scope>NUCLEOTIDE SEQUENCE [LARGE SCALE GENOMIC DNA]</scope>
    <source>
        <strain evidence="2">ST1C</strain>
    </source>
</reference>
<evidence type="ECO:0000256" key="1">
    <source>
        <dbReference type="SAM" id="Phobius"/>
    </source>
</evidence>
<name>A0A5J4WBB2_9EUKA</name>
<accession>A0A5J4WBB2</accession>
<dbReference type="EMBL" id="SNRW01002619">
    <property type="protein sequence ID" value="KAA6392217.1"/>
    <property type="molecule type" value="Genomic_DNA"/>
</dbReference>
<organism evidence="2 3">
    <name type="scientific">Streblomastix strix</name>
    <dbReference type="NCBI Taxonomy" id="222440"/>
    <lineage>
        <taxon>Eukaryota</taxon>
        <taxon>Metamonada</taxon>
        <taxon>Preaxostyla</taxon>
        <taxon>Oxymonadida</taxon>
        <taxon>Streblomastigidae</taxon>
        <taxon>Streblomastix</taxon>
    </lineage>
</organism>
<feature type="transmembrane region" description="Helical" evidence="1">
    <location>
        <begin position="80"/>
        <end position="97"/>
    </location>
</feature>
<sequence length="100" mass="11498">MLEGKELVDESLEIPSSIYDKMRRLQYGHVPCSQQKYWDWVLEMLGGDASVVIVISEGIRTKYARTFDLIFTIHQFKSGFVVLSIIIFEILPFYTAASAF</sequence>
<evidence type="ECO:0000313" key="2">
    <source>
        <dbReference type="EMBL" id="KAA6392217.1"/>
    </source>
</evidence>
<dbReference type="Proteomes" id="UP000324800">
    <property type="component" value="Unassembled WGS sequence"/>
</dbReference>
<proteinExistence type="predicted"/>
<dbReference type="AlphaFoldDB" id="A0A5J4WBB2"/>
<comment type="caution">
    <text evidence="2">The sequence shown here is derived from an EMBL/GenBank/DDBJ whole genome shotgun (WGS) entry which is preliminary data.</text>
</comment>
<protein>
    <submittedName>
        <fullName evidence="2">Uncharacterized protein</fullName>
    </submittedName>
</protein>
<evidence type="ECO:0000313" key="3">
    <source>
        <dbReference type="Proteomes" id="UP000324800"/>
    </source>
</evidence>
<keyword evidence="1" id="KW-0812">Transmembrane</keyword>
<gene>
    <name evidence="2" type="ORF">EZS28_012257</name>
</gene>
<keyword evidence="1" id="KW-1133">Transmembrane helix</keyword>
<keyword evidence="1" id="KW-0472">Membrane</keyword>